<dbReference type="InterPro" id="IPR029058">
    <property type="entry name" value="AB_hydrolase_fold"/>
</dbReference>
<feature type="compositionally biased region" description="Basic and acidic residues" evidence="1">
    <location>
        <begin position="1"/>
        <end position="29"/>
    </location>
</feature>
<evidence type="ECO:0000256" key="1">
    <source>
        <dbReference type="SAM" id="MobiDB-lite"/>
    </source>
</evidence>
<dbReference type="Pfam" id="PF09994">
    <property type="entry name" value="T6SS_Tle1-like_cat"/>
    <property type="match status" value="1"/>
</dbReference>
<reference evidence="4 5" key="1">
    <citation type="submission" date="2020-04" db="EMBL/GenBank/DDBJ databases">
        <title>Genome Assembly and Annotation of Botryosphaeria dothidea sdau 11-99, a Latent Pathogen of Apple Fruit Ring Rot in China.</title>
        <authorList>
            <person name="Yu C."/>
            <person name="Diao Y."/>
            <person name="Lu Q."/>
            <person name="Zhao J."/>
            <person name="Cui S."/>
            <person name="Peng C."/>
            <person name="He B."/>
            <person name="Liu H."/>
        </authorList>
    </citation>
    <scope>NUCLEOTIDE SEQUENCE [LARGE SCALE GENOMIC DNA]</scope>
    <source>
        <strain evidence="5">sdau11-99</strain>
        <strain evidence="4">Sdau11-99</strain>
    </source>
</reference>
<feature type="compositionally biased region" description="Polar residues" evidence="1">
    <location>
        <begin position="341"/>
        <end position="355"/>
    </location>
</feature>
<feature type="compositionally biased region" description="Polar residues" evidence="1">
    <location>
        <begin position="488"/>
        <end position="513"/>
    </location>
</feature>
<dbReference type="OrthoDB" id="3162439at2759"/>
<keyword evidence="5" id="KW-1185">Reference proteome</keyword>
<name>A0A8H4N5U1_9PEZI</name>
<evidence type="ECO:0000259" key="2">
    <source>
        <dbReference type="Pfam" id="PF09994"/>
    </source>
</evidence>
<dbReference type="AlphaFoldDB" id="A0A8H4N5U1"/>
<feature type="compositionally biased region" description="Basic residues" evidence="1">
    <location>
        <begin position="279"/>
        <end position="296"/>
    </location>
</feature>
<feature type="domain" description="T6SS Phospholipase effector Tle1-like catalytic" evidence="2">
    <location>
        <begin position="43"/>
        <end position="428"/>
    </location>
</feature>
<feature type="region of interest" description="Disordered" evidence="1">
    <location>
        <begin position="1"/>
        <end position="35"/>
    </location>
</feature>
<feature type="region of interest" description="Disordered" evidence="1">
    <location>
        <begin position="465"/>
        <end position="513"/>
    </location>
</feature>
<comment type="caution">
    <text evidence="4">The sequence shown here is derived from an EMBL/GenBank/DDBJ whole genome shotgun (WGS) entry which is preliminary data.</text>
</comment>
<protein>
    <submittedName>
        <fullName evidence="4">Short chain dehydrogenase reductase family</fullName>
    </submittedName>
</protein>
<feature type="compositionally biased region" description="Basic and acidic residues" evidence="1">
    <location>
        <begin position="297"/>
        <end position="309"/>
    </location>
</feature>
<dbReference type="Proteomes" id="UP000572817">
    <property type="component" value="Unassembled WGS sequence"/>
</dbReference>
<dbReference type="EMBL" id="WWBZ02000016">
    <property type="protein sequence ID" value="KAF4309248.1"/>
    <property type="molecule type" value="Genomic_DNA"/>
</dbReference>
<dbReference type="PANTHER" id="PTHR33840:SF2">
    <property type="entry name" value="TLE1 PHOSPHOLIPASE DOMAIN-CONTAINING PROTEIN"/>
    <property type="match status" value="1"/>
</dbReference>
<sequence>MPSDKEEERIRLLGDCKAKNEPEKQREHQPANGWFDPAPNRHRKFVLCFDGTGNKFQGTDSDSNILKIFRMLDRRDGSQFHYYQPGIGTYVTTGSLSHTSHWQRFKSWYSKTKDSAIGTSFAEHVMGGYKFLMRYYLPGDEIYFFGFSRGAYIARFLAEMLDHVGLLTAGNEEMARFAWKTFQKWQTRTENTKEDREEKKRLLDYMCAFRETFSRPVRRIRFLGLFDTVNSVPTFEGPWMQRSKFPYTARSTAKVIRHAVAIDERRAKFRQDLISESKSHKKKKHHHLRYRSHAGRKSLDIGVHGRKENEEVDGAGAGHERRNQFARTLQPPSHAFRDSSDTSGLRSMSPGLSSRQEMRGRRSNLSSVSRASSDIHKHASGYDSDEDTQNIEEVWFAGCHADIGGGWGLEAGEEAALSHIPLVWMVREAQRAGLQFDENKLRALNCCPDEEDEDFDLATRDHDTTDGAIAPPEIQISAATPPLDSRSRSYLGTNGQNGVNGEQEATTTEQPSTHARFHALLHSSATTGKIHDVLCFKNGVSAFAVASWNAMEWFPFRRMDLMPDGSWKSIAWPLPKGEVRDIPHDVVVHHTVLRRMQHDSQYRPGNLIVGGGGRGVRRAPEHLGMGKWKVLREEGDPVGEVWVRA</sequence>
<feature type="compositionally biased region" description="Low complexity" evidence="1">
    <location>
        <begin position="363"/>
        <end position="372"/>
    </location>
</feature>
<gene>
    <name evidence="3" type="ORF">GTA08_BOTSDO02768</name>
    <name evidence="4" type="ORF">GTA08_BOTSDO12472</name>
</gene>
<feature type="region of interest" description="Disordered" evidence="1">
    <location>
        <begin position="274"/>
        <end position="386"/>
    </location>
</feature>
<dbReference type="EMBL" id="WWBZ02000007">
    <property type="protein sequence ID" value="KAF4312294.1"/>
    <property type="molecule type" value="Genomic_DNA"/>
</dbReference>
<dbReference type="InterPro" id="IPR018712">
    <property type="entry name" value="Tle1-like_cat"/>
</dbReference>
<evidence type="ECO:0000313" key="3">
    <source>
        <dbReference type="EMBL" id="KAF4309248.1"/>
    </source>
</evidence>
<accession>A0A8H4N5U1</accession>
<proteinExistence type="predicted"/>
<organism evidence="4 5">
    <name type="scientific">Botryosphaeria dothidea</name>
    <dbReference type="NCBI Taxonomy" id="55169"/>
    <lineage>
        <taxon>Eukaryota</taxon>
        <taxon>Fungi</taxon>
        <taxon>Dikarya</taxon>
        <taxon>Ascomycota</taxon>
        <taxon>Pezizomycotina</taxon>
        <taxon>Dothideomycetes</taxon>
        <taxon>Dothideomycetes incertae sedis</taxon>
        <taxon>Botryosphaeriales</taxon>
        <taxon>Botryosphaeriaceae</taxon>
        <taxon>Botryosphaeria</taxon>
    </lineage>
</organism>
<evidence type="ECO:0000313" key="4">
    <source>
        <dbReference type="EMBL" id="KAF4312294.1"/>
    </source>
</evidence>
<dbReference type="SUPFAM" id="SSF53474">
    <property type="entry name" value="alpha/beta-Hydrolases"/>
    <property type="match status" value="1"/>
</dbReference>
<evidence type="ECO:0000313" key="5">
    <source>
        <dbReference type="Proteomes" id="UP000572817"/>
    </source>
</evidence>
<dbReference type="PANTHER" id="PTHR33840">
    <property type="match status" value="1"/>
</dbReference>